<dbReference type="EMBL" id="FMAR01000002">
    <property type="protein sequence ID" value="SCB99574.1"/>
    <property type="molecule type" value="Genomic_DNA"/>
</dbReference>
<dbReference type="RefSeq" id="WP_089709464.1">
    <property type="nucleotide sequence ID" value="NZ_FMAR01000002.1"/>
</dbReference>
<dbReference type="InterPro" id="IPR026341">
    <property type="entry name" value="T9SS_type_B"/>
</dbReference>
<dbReference type="Pfam" id="PF13585">
    <property type="entry name" value="CHU_C"/>
    <property type="match status" value="1"/>
</dbReference>
<dbReference type="InterPro" id="IPR036116">
    <property type="entry name" value="FN3_sf"/>
</dbReference>
<dbReference type="InterPro" id="IPR013783">
    <property type="entry name" value="Ig-like_fold"/>
</dbReference>
<evidence type="ECO:0000259" key="1">
    <source>
        <dbReference type="PROSITE" id="PS50853"/>
    </source>
</evidence>
<dbReference type="SMART" id="SM00409">
    <property type="entry name" value="IG"/>
    <property type="match status" value="10"/>
</dbReference>
<dbReference type="OrthoDB" id="1236981at2"/>
<dbReference type="InterPro" id="IPR003599">
    <property type="entry name" value="Ig_sub"/>
</dbReference>
<dbReference type="PROSITE" id="PS50853">
    <property type="entry name" value="FN3"/>
    <property type="match status" value="1"/>
</dbReference>
<feature type="domain" description="Fibronectin type-III" evidence="1">
    <location>
        <begin position="3199"/>
        <end position="3286"/>
    </location>
</feature>
<dbReference type="SMART" id="SM00060">
    <property type="entry name" value="FN3"/>
    <property type="match status" value="3"/>
</dbReference>
<reference evidence="2 3" key="1">
    <citation type="submission" date="2016-08" db="EMBL/GenBank/DDBJ databases">
        <authorList>
            <person name="Seilhamer J.J."/>
        </authorList>
    </citation>
    <scope>NUCLEOTIDE SEQUENCE [LARGE SCALE GENOMIC DNA]</scope>
    <source>
        <strain evidence="2 3">A37T2</strain>
    </source>
</reference>
<name>A0A1C4AYC4_9BACT</name>
<keyword evidence="3" id="KW-1185">Reference proteome</keyword>
<proteinExistence type="predicted"/>
<dbReference type="Pfam" id="PF19081">
    <property type="entry name" value="Ig_7"/>
    <property type="match status" value="26"/>
</dbReference>
<dbReference type="InterPro" id="IPR003961">
    <property type="entry name" value="FN3_dom"/>
</dbReference>
<evidence type="ECO:0000313" key="3">
    <source>
        <dbReference type="Proteomes" id="UP000242818"/>
    </source>
</evidence>
<dbReference type="InterPro" id="IPR044023">
    <property type="entry name" value="Ig_7"/>
</dbReference>
<protein>
    <submittedName>
        <fullName evidence="2">Gliding motility-associated C-terminal domain-containing protein</fullName>
    </submittedName>
</protein>
<dbReference type="NCBIfam" id="TIGR04131">
    <property type="entry name" value="Bac_Flav_CTERM"/>
    <property type="match status" value="1"/>
</dbReference>
<dbReference type="STRING" id="1335309.GA0116948_102342"/>
<gene>
    <name evidence="2" type="ORF">GA0116948_102342</name>
</gene>
<dbReference type="PROSITE" id="PS51257">
    <property type="entry name" value="PROKAR_LIPOPROTEIN"/>
    <property type="match status" value="1"/>
</dbReference>
<organism evidence="2 3">
    <name type="scientific">Chitinophaga costaii</name>
    <dbReference type="NCBI Taxonomy" id="1335309"/>
    <lineage>
        <taxon>Bacteria</taxon>
        <taxon>Pseudomonadati</taxon>
        <taxon>Bacteroidota</taxon>
        <taxon>Chitinophagia</taxon>
        <taxon>Chitinophagales</taxon>
        <taxon>Chitinophagaceae</taxon>
        <taxon>Chitinophaga</taxon>
    </lineage>
</organism>
<dbReference type="SUPFAM" id="SSF49265">
    <property type="entry name" value="Fibronectin type III"/>
    <property type="match status" value="1"/>
</dbReference>
<accession>A0A1C4AYC4</accession>
<dbReference type="Gene3D" id="2.60.40.10">
    <property type="entry name" value="Immunoglobulins"/>
    <property type="match status" value="1"/>
</dbReference>
<dbReference type="Proteomes" id="UP000242818">
    <property type="component" value="Unassembled WGS sequence"/>
</dbReference>
<evidence type="ECO:0000313" key="2">
    <source>
        <dbReference type="EMBL" id="SCB99574.1"/>
    </source>
</evidence>
<sequence>MKTTMQVNATLQRKVTAITFLLSMLWLIGCPFSQTYAQQVYATSQTNGRSGLCLLCSWDPVTNPENAVNNTSLTDYATFNMNGVAVGVSVYENLKFPTTNPNPGCDSLVIKIGTSQSLLSANLISNITITTYNGSTSNDDATTITPDLLRLLSDSTSAVVVLRPTATFDRVEIRESAFIAALSSLRLYYAYYAPVNLNNISIDNGASTTVCSGQPVTLSASVPADGATIQWFTDPSGGAPVAATNNYTFTPTATTTLYAGAVLGNCTSTTRKAITVNVNATPSTPTVAANSDTICSGQTATFSISSPQAGVTYTWYDANAGGTAVGTGTVFITPTLSATTTYYAEASLATGCISPARTPVTSKVNALPAAPVVTPATQAIAGGSTATVSISNPVAGATYNWYTSPSGGTPVGTGTSFTSPALYTNENYYAEITSAAGCVNSSRTLATVTVTINNNVSCSFATTQQSPVYTGGVCALCSVSNPGNAIDTDTTTASSIHIPLSLAGYTGQLLTYPQSYAVGDSVRLLLSLPGGLADLQVLGSVRVETYNNGVANGDAVFLNNPLLTLNILGGERFNATVAATKPFNAVLVSIGGLSTVLTTLNIYGASVIVPRPVITPASENICSGSTASFAVTSPTTDIAWFAAPVGGTALGTGTTFTTPALTANTTYYVESSRYNCANPVRTPVTVQVNAKPASPVLATATDSICEGQTTTLAVTPVTGVTFNWYASDTASTPLATGTNFTTPALSATTTYYVSATNGGCTSDTRTAAKVTVATAPSGITVTPAGASIQAGQAVSFTASASSGTVNFNWFTAATGGASIASGATFTTPLLFANTTYYVEASNATSGCVSTSRVAVAIAVSNPDVPDISCGAAVSQTNATSGLCVGCYVENPALSVDNSSTTVSTLHVILGLLGGYVQQTLQFSGVSQGDSVHIGLSFPTGLADVGLLSGIQVQSYNGATANNDATTLSPQLLTLRLLNGSQATVNFLPAGPYDRIVVRLNSGAVGALTAVNIAYAQRFVSTPTPQEDSVYACGGQPVTLHATTPANATFRWYSQPTGGVPLFTGVDFVTPAVTANTVYYLEAVSADGCTSPARAAVSVFTGLPAAVITPSSVTLNSGETTTFSIVDPNPAYIYTWYDVSSGGTALHTGTTFTTPALTASTSYYVVVSNGSGCTSTARTQATVNINIPVDPAPCSYATTQTSPVNIGGICALCSVSDSLLAVDSDRNTASKITAAVGLLGYYGQTLHFANTYPAGDSVSIELEIPGGIADVQVLGGVRIETYNGATANGDNRLLTDSLIRISLLSTGNRFRVTVPVNKAFNGVNISIGGAVSAITSVLVYDAAAVTPSPVVTPVSGICSGSTATLTATAPANATITWYTQAVDGTAAGTGYAFTTPALTTTTTYYVAAGRYGCNSPARTAVTVNVGNLAAAPTVADVQICAGTTATLTASAPANVNFQWFANATDTTVIFTGNSFSTGVLNADTTFYVASNSNGCLSNRVPVKVSVSRVPASFTVTPSSATVAYGSSVAFTASAADTAAIFNFYSQASGGTPLFTGKTFTTPSLTDNTTYYAEATTAAGCVTNFRIPLAVTVLPDTSNGIVPCDAATSQTNTANGICVGCYIDSPGFSVDSSAATGSTLHTILGLLGGYVSQTLIFPSVSEPGDSVYVDLTVASGLLDVGLLSNLQVGTYNGTTSNNDLQAVNGGLITLRLLSNTQASFVFKPSASFDRIEIRLNSGLAQALNAITIRDAYRKVAAPVVNGNDTTVICAGQQASLSVVPVSTNTVRWYTQRLGGTPIFTGNNYVTPALTNNTIYWLEAVKTSTGCAADVRVPMTVIVSPVPDIPQVLTDTVTICNGSTATFKANAATSVAYKWYASLTGGTPLDSGTTFTTPALTASKVYYLEASSAGGCANVSRKAVLANVVATPPVPVVTPDADTLCAHSNTTLLATSNTPGVIFNWYSSATGGSPISTGPNFTTPLLDTTTTYYVETVAGTCASSTRVAVKVVINPIPTAPVITPASAVVNVGVSETFSADSSRTGITNRWYTVATGGSPVFIGNKYITPPLTANTTYYVESVASTGCVSARTAVNVTVNNVTPACDMAIAETTTVNGLCVGCSVSDPGNAVDADTTSYSTLNLTVGVANAYVSQILTLPQGGAAGDTARFTLEIPGELVSAGLIAGLQVATYNGATSNNDLHNVNLQTITLNLLSSDNKFYLNVVPNNSFDRVEIRLNAGFLSAAQNLRVYYGGLKPVTPGVDITNLTICSGSTAALHATAPATVRLEWYDAPVGGTLLHTGGDFTTPALTAATTFYVQTVRIPSECANPNRVPVTVSVLPVPAVTIDGGDLSICAGQPVSISATVNPATATVRWYNAATGGTLLYTGNPLVTTNLSKDTTFYVEGYNGTCGSTVRTAVHVTVGSVINAPVLKSNNLSICSGQSATLQVSGDTAGLTLRWYTTAIGGTPVFTGSTYNTGALTANAIYYVEAVSTNGTCNNPSARTVANVQVSAQPSVPVPSVTVDTVCVGQGVTLAVSNPQTGITYQWYNSATAGTLLFTGPEFNIAAVDSAAVYYVQAGNGTGCTSATRASVTVRLRTAPAAPTLQVASVNVCTGQTATFTITNPADGVTYRWFDAATGGNQLGTGTSFTTPALTSAATYYVAAYNDNCTSAARTAATVTVGTPVVPTLVSNNVTICRGQQASFTIASPIKGQVYNWYTTATGGTPVFTGTTFTTDNLSATAIFYVDAGSATGDCGGTSGRVTVTATVMSSPDIPTLAAADVQTCGSGSITFNITNPQPGITYQWFNAATDGTLLTSGNSYTVNNITTTTSYYVQALNANSCTSVSRAKATATVSETPTTPVLGTDNLVTCLGSTVTFTVQNPDASLVYTWFDAASGGTQVGSGSSFTSTALTMNKTYFVEAAYPNGGCTSVARAAAHAVVVNNLAIPTVANPASVSCGGQSVTLSVQNPQGGILYRWYTTSTGGTAVFTGPDYTITGITSASTYYVEAATTAGCVSTGRATATITVSTPPATPTVTNDQVGVCTGQQATLTISNPPAGIQYNWYTTASGGTAIATGATFKTPVITGTTNYYVEAENVSGGCTSNTRGIVTVSLLPASVTPTITGDQIICPGTATTLTASSTTAGVVFAWYTSATSTTPVFTGNSFTTPALTTSTTYYVQTAPGSYCGTAEKISTDVNVEQQLDAPVVSVCDSSQATQVTFCWTAVQGAQGYEVSTDGTNFVVPSSGATGTTHTVTGLQPNQRVAFEVRAIGQLGCATSGIAAISGHSAAPKGNVIYVPNVFSPNGDGANDKLMVYGQSIASLHLIIYNQYGQVIFESKDQSNGWDGTHSGQKQPAGVYVYALQATLTDGSQATRYGTITLIR</sequence>